<organism evidence="2 3">
    <name type="scientific">Terfezia boudieri ATCC MYA-4762</name>
    <dbReference type="NCBI Taxonomy" id="1051890"/>
    <lineage>
        <taxon>Eukaryota</taxon>
        <taxon>Fungi</taxon>
        <taxon>Dikarya</taxon>
        <taxon>Ascomycota</taxon>
        <taxon>Pezizomycotina</taxon>
        <taxon>Pezizomycetes</taxon>
        <taxon>Pezizales</taxon>
        <taxon>Pezizaceae</taxon>
        <taxon>Terfezia</taxon>
    </lineage>
</organism>
<dbReference type="InterPro" id="IPR016135">
    <property type="entry name" value="UBQ-conjugating_enzyme/RWD"/>
</dbReference>
<dbReference type="InParanoid" id="A0A3N4LXC0"/>
<dbReference type="InterPro" id="IPR000608">
    <property type="entry name" value="UBC"/>
</dbReference>
<dbReference type="EMBL" id="ML121550">
    <property type="protein sequence ID" value="RPB22695.1"/>
    <property type="molecule type" value="Genomic_DNA"/>
</dbReference>
<dbReference type="PROSITE" id="PS50127">
    <property type="entry name" value="UBC_2"/>
    <property type="match status" value="1"/>
</dbReference>
<protein>
    <submittedName>
        <fullName evidence="2">Ubiquitin-conjugating enzyme E2</fullName>
    </submittedName>
</protein>
<dbReference type="Proteomes" id="UP000267821">
    <property type="component" value="Unassembled WGS sequence"/>
</dbReference>
<evidence type="ECO:0000259" key="1">
    <source>
        <dbReference type="PROSITE" id="PS50127"/>
    </source>
</evidence>
<reference evidence="2 3" key="1">
    <citation type="journal article" date="2018" name="Nat. Ecol. Evol.">
        <title>Pezizomycetes genomes reveal the molecular basis of ectomycorrhizal truffle lifestyle.</title>
        <authorList>
            <person name="Murat C."/>
            <person name="Payen T."/>
            <person name="Noel B."/>
            <person name="Kuo A."/>
            <person name="Morin E."/>
            <person name="Chen J."/>
            <person name="Kohler A."/>
            <person name="Krizsan K."/>
            <person name="Balestrini R."/>
            <person name="Da Silva C."/>
            <person name="Montanini B."/>
            <person name="Hainaut M."/>
            <person name="Levati E."/>
            <person name="Barry K.W."/>
            <person name="Belfiori B."/>
            <person name="Cichocki N."/>
            <person name="Clum A."/>
            <person name="Dockter R.B."/>
            <person name="Fauchery L."/>
            <person name="Guy J."/>
            <person name="Iotti M."/>
            <person name="Le Tacon F."/>
            <person name="Lindquist E.A."/>
            <person name="Lipzen A."/>
            <person name="Malagnac F."/>
            <person name="Mello A."/>
            <person name="Molinier V."/>
            <person name="Miyauchi S."/>
            <person name="Poulain J."/>
            <person name="Riccioni C."/>
            <person name="Rubini A."/>
            <person name="Sitrit Y."/>
            <person name="Splivallo R."/>
            <person name="Traeger S."/>
            <person name="Wang M."/>
            <person name="Zifcakova L."/>
            <person name="Wipf D."/>
            <person name="Zambonelli A."/>
            <person name="Paolocci F."/>
            <person name="Nowrousian M."/>
            <person name="Ottonello S."/>
            <person name="Baldrian P."/>
            <person name="Spatafora J.W."/>
            <person name="Henrissat B."/>
            <person name="Nagy L.G."/>
            <person name="Aury J.M."/>
            <person name="Wincker P."/>
            <person name="Grigoriev I.V."/>
            <person name="Bonfante P."/>
            <person name="Martin F.M."/>
        </authorList>
    </citation>
    <scope>NUCLEOTIDE SEQUENCE [LARGE SCALE GENOMIC DNA]</scope>
    <source>
        <strain evidence="2 3">ATCC MYA-4762</strain>
    </source>
</reference>
<dbReference type="AlphaFoldDB" id="A0A3N4LXC0"/>
<keyword evidence="3" id="KW-1185">Reference proteome</keyword>
<dbReference type="Gene3D" id="3.10.110.10">
    <property type="entry name" value="Ubiquitin Conjugating Enzyme"/>
    <property type="match status" value="1"/>
</dbReference>
<evidence type="ECO:0000313" key="3">
    <source>
        <dbReference type="Proteomes" id="UP000267821"/>
    </source>
</evidence>
<dbReference type="STRING" id="1051890.A0A3N4LXC0"/>
<accession>A0A3N4LXC0</accession>
<evidence type="ECO:0000313" key="2">
    <source>
        <dbReference type="EMBL" id="RPB22695.1"/>
    </source>
</evidence>
<feature type="domain" description="UBC core" evidence="1">
    <location>
        <begin position="7"/>
        <end position="156"/>
    </location>
</feature>
<dbReference type="OrthoDB" id="9973183at2759"/>
<dbReference type="CDD" id="cd23812">
    <property type="entry name" value="UBCc_ScPEX4-like"/>
    <property type="match status" value="1"/>
</dbReference>
<gene>
    <name evidence="2" type="ORF">L211DRAFT_857993</name>
</gene>
<dbReference type="PANTHER" id="PTHR24068">
    <property type="entry name" value="UBIQUITIN-CONJUGATING ENZYME E2"/>
    <property type="match status" value="1"/>
</dbReference>
<sequence length="157" mass="17405">MAAPVVSVSKRLLGELKDYAKFPNECLEELAPVEGDLLHWTAIMKGVQGSAYERGRWLIDINVPETYPFHPPEVKFVTPICHPNVHLKTGVVCLDLLKTNWSPAYTLALTLTAIHSLLTSPEPDSPLNVDAAALLRAGDFVGYDSLVKVWVVSERWI</sequence>
<dbReference type="SUPFAM" id="SSF54495">
    <property type="entry name" value="UBC-like"/>
    <property type="match status" value="1"/>
</dbReference>
<dbReference type="Pfam" id="PF00179">
    <property type="entry name" value="UQ_con"/>
    <property type="match status" value="1"/>
</dbReference>
<name>A0A3N4LXC0_9PEZI</name>
<dbReference type="SMART" id="SM00212">
    <property type="entry name" value="UBCc"/>
    <property type="match status" value="1"/>
</dbReference>
<proteinExistence type="predicted"/>